<dbReference type="OrthoDB" id="10041966at2759"/>
<sequence length="257" mass="28984">MKNRVIMVGVGCSGKSLLTTHLHRLAPSFAVHQDDFAPAQEDIPIHPVHKVQDWDDPPTAIDWARMRSVLRHVRSNGRFEDGYKSYQHLNDAVEVGVDEDATIRLRREFAKIQKHAAQKGERLTYVLVDGFMLYYDTEVQDNLDVKLLLRVPRETLKKRREGRHFPCVVAELTSDAKDAETGATWVDPPEYFDNVVWPAYIKAHETVFDPSPDGPLKDKSITLLEPGEGQDEVTRIVDEACAAILGAYERGLGNLIG</sequence>
<dbReference type="eggNOG" id="KOG3308">
    <property type="taxonomic scope" value="Eukaryota"/>
</dbReference>
<dbReference type="AlphaFoldDB" id="K1VG83"/>
<dbReference type="OMA" id="FMSIPYE"/>
<dbReference type="HOGENOM" id="CLU_058668_1_1_1"/>
<protein>
    <recommendedName>
        <fullName evidence="3">Nicotinamide riboside kinase</fullName>
    </recommendedName>
</protein>
<dbReference type="SUPFAM" id="SSF52540">
    <property type="entry name" value="P-loop containing nucleoside triphosphate hydrolases"/>
    <property type="match status" value="1"/>
</dbReference>
<dbReference type="FunCoup" id="K1VG83">
    <property type="interactions" value="190"/>
</dbReference>
<evidence type="ECO:0000313" key="2">
    <source>
        <dbReference type="Proteomes" id="UP000006757"/>
    </source>
</evidence>
<dbReference type="Gene3D" id="3.40.50.300">
    <property type="entry name" value="P-loop containing nucleotide triphosphate hydrolases"/>
    <property type="match status" value="1"/>
</dbReference>
<dbReference type="InterPro" id="IPR027417">
    <property type="entry name" value="P-loop_NTPase"/>
</dbReference>
<name>K1VG83_TRIAC</name>
<gene>
    <name evidence="1" type="ORF">A1Q2_05899</name>
</gene>
<accession>K1VG83</accession>
<dbReference type="CDD" id="cd02024">
    <property type="entry name" value="NRK1"/>
    <property type="match status" value="1"/>
</dbReference>
<dbReference type="InParanoid" id="K1VG83"/>
<proteinExistence type="predicted"/>
<evidence type="ECO:0008006" key="3">
    <source>
        <dbReference type="Google" id="ProtNLM"/>
    </source>
</evidence>
<evidence type="ECO:0000313" key="1">
    <source>
        <dbReference type="EMBL" id="EKC99820.1"/>
    </source>
</evidence>
<reference evidence="1 2" key="1">
    <citation type="journal article" date="2012" name="Eukaryot. Cell">
        <title>Genome sequence of the Trichosporon asahii environmental strain CBS 8904.</title>
        <authorList>
            <person name="Yang R.Y."/>
            <person name="Li H.T."/>
            <person name="Zhu H."/>
            <person name="Zhou G.P."/>
            <person name="Wang M."/>
            <person name="Wang L."/>
        </authorList>
    </citation>
    <scope>NUCLEOTIDE SEQUENCE [LARGE SCALE GENOMIC DNA]</scope>
    <source>
        <strain evidence="1 2">CBS 8904</strain>
    </source>
</reference>
<dbReference type="EMBL" id="AMBO01000361">
    <property type="protein sequence ID" value="EKC99820.1"/>
    <property type="molecule type" value="Genomic_DNA"/>
</dbReference>
<dbReference type="Proteomes" id="UP000006757">
    <property type="component" value="Unassembled WGS sequence"/>
</dbReference>
<comment type="caution">
    <text evidence="1">The sequence shown here is derived from an EMBL/GenBank/DDBJ whole genome shotgun (WGS) entry which is preliminary data.</text>
</comment>
<dbReference type="STRING" id="1220162.K1VG83"/>
<organism evidence="1 2">
    <name type="scientific">Trichosporon asahii var. asahii (strain CBS 8904)</name>
    <name type="common">Yeast</name>
    <dbReference type="NCBI Taxonomy" id="1220162"/>
    <lineage>
        <taxon>Eukaryota</taxon>
        <taxon>Fungi</taxon>
        <taxon>Dikarya</taxon>
        <taxon>Basidiomycota</taxon>
        <taxon>Agaricomycotina</taxon>
        <taxon>Tremellomycetes</taxon>
        <taxon>Trichosporonales</taxon>
        <taxon>Trichosporonaceae</taxon>
        <taxon>Trichosporon</taxon>
    </lineage>
</organism>
<keyword evidence="2" id="KW-1185">Reference proteome</keyword>